<dbReference type="PANTHER" id="PTHR33845:SF1">
    <property type="entry name" value="C2H2-TYPE DOMAIN-CONTAINING PROTEIN"/>
    <property type="match status" value="1"/>
</dbReference>
<evidence type="ECO:0000313" key="2">
    <source>
        <dbReference type="EMBL" id="PAV66050.1"/>
    </source>
</evidence>
<organism evidence="2 3">
    <name type="scientific">Diploscapter pachys</name>
    <dbReference type="NCBI Taxonomy" id="2018661"/>
    <lineage>
        <taxon>Eukaryota</taxon>
        <taxon>Metazoa</taxon>
        <taxon>Ecdysozoa</taxon>
        <taxon>Nematoda</taxon>
        <taxon>Chromadorea</taxon>
        <taxon>Rhabditida</taxon>
        <taxon>Rhabditina</taxon>
        <taxon>Rhabditomorpha</taxon>
        <taxon>Rhabditoidea</taxon>
        <taxon>Rhabditidae</taxon>
        <taxon>Diploscapter</taxon>
    </lineage>
</organism>
<gene>
    <name evidence="2" type="ORF">WR25_27290</name>
</gene>
<comment type="caution">
    <text evidence="2">The sequence shown here is derived from an EMBL/GenBank/DDBJ whole genome shotgun (WGS) entry which is preliminary data.</text>
</comment>
<reference evidence="2 3" key="1">
    <citation type="journal article" date="2017" name="Curr. Biol.">
        <title>Genome architecture and evolution of a unichromosomal asexual nematode.</title>
        <authorList>
            <person name="Fradin H."/>
            <person name="Zegar C."/>
            <person name="Gutwein M."/>
            <person name="Lucas J."/>
            <person name="Kovtun M."/>
            <person name="Corcoran D."/>
            <person name="Baugh L.R."/>
            <person name="Kiontke K."/>
            <person name="Gunsalus K."/>
            <person name="Fitch D.H."/>
            <person name="Piano F."/>
        </authorList>
    </citation>
    <scope>NUCLEOTIDE SEQUENCE [LARGE SCALE GENOMIC DNA]</scope>
    <source>
        <strain evidence="2">PF1309</strain>
    </source>
</reference>
<feature type="region of interest" description="Disordered" evidence="1">
    <location>
        <begin position="178"/>
        <end position="209"/>
    </location>
</feature>
<protein>
    <recommendedName>
        <fullName evidence="4">C2H2-type domain-containing protein</fullName>
    </recommendedName>
</protein>
<evidence type="ECO:0008006" key="4">
    <source>
        <dbReference type="Google" id="ProtNLM"/>
    </source>
</evidence>
<proteinExistence type="predicted"/>
<dbReference type="OrthoDB" id="5988132at2759"/>
<evidence type="ECO:0000256" key="1">
    <source>
        <dbReference type="SAM" id="MobiDB-lite"/>
    </source>
</evidence>
<dbReference type="Proteomes" id="UP000218231">
    <property type="component" value="Unassembled WGS sequence"/>
</dbReference>
<keyword evidence="3" id="KW-1185">Reference proteome</keyword>
<evidence type="ECO:0000313" key="3">
    <source>
        <dbReference type="Proteomes" id="UP000218231"/>
    </source>
</evidence>
<accession>A0A2A2JWR4</accession>
<feature type="compositionally biased region" description="Low complexity" evidence="1">
    <location>
        <begin position="1127"/>
        <end position="1137"/>
    </location>
</feature>
<feature type="region of interest" description="Disordered" evidence="1">
    <location>
        <begin position="1121"/>
        <end position="1159"/>
    </location>
</feature>
<dbReference type="PANTHER" id="PTHR33845">
    <property type="entry name" value="C2H2-TYPE DOMAIN-CONTAINING PROTEIN"/>
    <property type="match status" value="1"/>
</dbReference>
<sequence length="1257" mass="142525">MHIVMDYEIELEGAPNPLALLLCRGAGLCDLDWEDDSTQEYWGNLLICEAHIKEFLTEWKCKVYNHIKLRQPNNLPVCSFDIHDAHSNIRPLIRKGRSYKLTYQQSNALLHLEGILLHPALPLCQLHDHYMYDTLAQYEAGKDGHYLDGLGPSGLLSQTATGQNDDVFLNSMISRCSSPVSGSSSDSEQRDPSYKNPRPALPIHEPKTEETKQVEEAFHEFGKTAGEQRTRPGKEWGQMTHRSQMRKAQVAGSLIQLMFKIMSPSDPKALEKLTLKQFSDWFKRSAINTNELMEVITEEYYKCLNNRDRIAILSLVARILPLGLIREYIPGLTPYMFHKARLFAIRNRHANLEDRDTSRQKYCKPIVQDFVSFLVSPAITIGLPFGTRTVKPTRGEKFDIPNTLRMFQSSEIYYLYGKYLDQKGVPNDNKHRISKSSVFKILAKCKATIRKARVCVDYFLEQGADAFDELAQFIAIWQENGDISLEWKKALIMALEEARQYLNTDYKLHVKMDSPVADHCIRFGLSDPSDINYQSQCNSTNSPYPHTHDAICDRCQAVKKVLGDVKDTAEQLKSEILDKLKGNPNDQKLKEKVNLYSRHTEKIVIGLSKIFEMKKHILRAAYSNAVYIKIYFTFQQLVYFKVRADSIDELMDGDGLLTFDFAMKQEKARHRETQQQWYGKSGNEWHIVHVVANISGVLVEHNFVHILTGDLQDSATVVAILRHVLSELKKMGILRVIIRSDNAKNYKCTTTISSIIDTQAEIGVQVLQYQFSETQAGKSSADRVAAIVKKKLGRFIAAGGDATTPKAFFDSIIVGQLIRATSIYLVSVEGEMPASNSKLNGLSTLFDFTFTVNGFVSRRYHNFGKGHTHDANEFTKLSHRLKILESGGILSDVYHIIDEKMALKNGKESIYWRALRCPSTDQACISEEIEAELSHEDVHLEKAGEKKEFLYPFSCPVEGCIAVFASLDGVDRHVEIGKHKFRPERMTMSDYAAHNFGDQASGINEDRAANKLIYIAVSNDFFNRDVDADPHQVNDLHENWAQRKIKRSGKNFSPEVVEFVTRYYDEGIETGNKYTGEQVENFMYDAVNEDGSQKFLPEERLNSDQITSLFTRITAKRKKMAAESGTAASAKPASKKASGSRRKPAGASSRPKRNSDDGDEEWAFYEELAEEMNEDQGEVELIGIKAEEAGTLEELIWEVIESNTAELFNLDEACELPEDILQDISGEARLENGNRIPDVPSRNKDGSIYHDELFVKI</sequence>
<dbReference type="STRING" id="2018661.A0A2A2JWR4"/>
<name>A0A2A2JWR4_9BILA</name>
<dbReference type="EMBL" id="LIAE01010168">
    <property type="protein sequence ID" value="PAV66050.1"/>
    <property type="molecule type" value="Genomic_DNA"/>
</dbReference>
<dbReference type="AlphaFoldDB" id="A0A2A2JWR4"/>